<dbReference type="RefSeq" id="WP_078319357.1">
    <property type="nucleotide sequence ID" value="NZ_FXTS01000003.1"/>
</dbReference>
<protein>
    <recommendedName>
        <fullName evidence="4">Outer membrane protein beta-barrel domain-containing protein</fullName>
    </recommendedName>
</protein>
<evidence type="ECO:0008006" key="4">
    <source>
        <dbReference type="Google" id="ProtNLM"/>
    </source>
</evidence>
<comment type="caution">
    <text evidence="2">The sequence shown here is derived from an EMBL/GenBank/DDBJ whole genome shotgun (WGS) entry which is preliminary data.</text>
</comment>
<name>A0A1T1HB03_OCELI</name>
<dbReference type="Proteomes" id="UP000190064">
    <property type="component" value="Unassembled WGS sequence"/>
</dbReference>
<dbReference type="Gene3D" id="2.40.160.20">
    <property type="match status" value="1"/>
</dbReference>
<dbReference type="NCBIfam" id="NF033908">
    <property type="entry name" value="AcfA_fam_omp"/>
    <property type="match status" value="1"/>
</dbReference>
<dbReference type="AlphaFoldDB" id="A0A1T1HB03"/>
<evidence type="ECO:0000313" key="3">
    <source>
        <dbReference type="Proteomes" id="UP000190064"/>
    </source>
</evidence>
<evidence type="ECO:0000256" key="1">
    <source>
        <dbReference type="SAM" id="SignalP"/>
    </source>
</evidence>
<feature type="chain" id="PRO_5010582598" description="Outer membrane protein beta-barrel domain-containing protein" evidence="1">
    <location>
        <begin position="19"/>
        <end position="225"/>
    </location>
</feature>
<dbReference type="SUPFAM" id="SSF56925">
    <property type="entry name" value="OMPA-like"/>
    <property type="match status" value="1"/>
</dbReference>
<organism evidence="2 3">
    <name type="scientific">Oceanospirillum linum</name>
    <dbReference type="NCBI Taxonomy" id="966"/>
    <lineage>
        <taxon>Bacteria</taxon>
        <taxon>Pseudomonadati</taxon>
        <taxon>Pseudomonadota</taxon>
        <taxon>Gammaproteobacteria</taxon>
        <taxon>Oceanospirillales</taxon>
        <taxon>Oceanospirillaceae</taxon>
        <taxon>Oceanospirillum</taxon>
    </lineage>
</organism>
<keyword evidence="3" id="KW-1185">Reference proteome</keyword>
<sequence>MKKYLPLALLAISPLSQADAYLQLGLGTAEMDHDEAVVFSDNTRLKPDSNDSSQQITLGYRFESFGIEISHRNMEGKEDHEFSTLTAIPSLPGGVTGGTPNEYEEDKDATFDASQVAIKGVYYWDLDRQWLLKSGLGLTYTDYEMRASYVRSWEEDKPGEDWEYDQVVSQSKETDTAWGGIASIGVHYTPLPDSVPGLNLGVEASVATDKYNTASALYGTLGWTF</sequence>
<proteinExistence type="predicted"/>
<keyword evidence="1" id="KW-0732">Signal</keyword>
<dbReference type="InterPro" id="IPR011250">
    <property type="entry name" value="OMP/PagP_B-barrel"/>
</dbReference>
<reference evidence="2" key="1">
    <citation type="submission" date="2017-02" db="EMBL/GenBank/DDBJ databases">
        <title>Draft Genome Sequence of the Salt Water Bacterium Oceanospirillum linum ATCC 11336.</title>
        <authorList>
            <person name="Trachtenberg A.M."/>
            <person name="Carney J.G."/>
            <person name="Linnane J.D."/>
            <person name="Rheaume B.A."/>
            <person name="Pitts N.L."/>
            <person name="Mykles D.L."/>
            <person name="Maclea K.S."/>
        </authorList>
    </citation>
    <scope>NUCLEOTIDE SEQUENCE [LARGE SCALE GENOMIC DNA]</scope>
    <source>
        <strain evidence="2">ATCC 11336</strain>
    </source>
</reference>
<dbReference type="EMBL" id="MTSD02000003">
    <property type="protein sequence ID" value="OOV87005.1"/>
    <property type="molecule type" value="Genomic_DNA"/>
</dbReference>
<gene>
    <name evidence="2" type="ORF">BTA35_0208295</name>
</gene>
<dbReference type="STRING" id="966.BTA35_0208295"/>
<accession>A0A1T1HB03</accession>
<evidence type="ECO:0000313" key="2">
    <source>
        <dbReference type="EMBL" id="OOV87005.1"/>
    </source>
</evidence>
<feature type="signal peptide" evidence="1">
    <location>
        <begin position="1"/>
        <end position="18"/>
    </location>
</feature>